<dbReference type="EMBL" id="JAYKLX010000005">
    <property type="protein sequence ID" value="MEB3346040.1"/>
    <property type="molecule type" value="Genomic_DNA"/>
</dbReference>
<dbReference type="RefSeq" id="WP_324180070.1">
    <property type="nucleotide sequence ID" value="NZ_BAABAW010000006.1"/>
</dbReference>
<dbReference type="Pfam" id="PF07661">
    <property type="entry name" value="MORN_2"/>
    <property type="match status" value="2"/>
</dbReference>
<feature type="compositionally biased region" description="Basic residues" evidence="1">
    <location>
        <begin position="216"/>
        <end position="247"/>
    </location>
</feature>
<evidence type="ECO:0000313" key="2">
    <source>
        <dbReference type="EMBL" id="MEB3346040.1"/>
    </source>
</evidence>
<accession>A0ABU5ZVY7</accession>
<reference evidence="2 3" key="1">
    <citation type="journal article" date="2013" name="Int. J. Syst. Evol. Microbiol.">
        <title>Aquimarina gracilis sp. nov., isolated from the gut microflora of a mussel, Mytilus coruscus, and emended description of Aquimarina spongiae.</title>
        <authorList>
            <person name="Park S.C."/>
            <person name="Choe H.N."/>
            <person name="Baik K.S."/>
            <person name="Seong C.N."/>
        </authorList>
    </citation>
    <scope>NUCLEOTIDE SEQUENCE [LARGE SCALE GENOMIC DNA]</scope>
    <source>
        <strain evidence="2 3">PSC32</strain>
    </source>
</reference>
<proteinExistence type="predicted"/>
<organism evidence="2 3">
    <name type="scientific">Aquimarina gracilis</name>
    <dbReference type="NCBI Taxonomy" id="874422"/>
    <lineage>
        <taxon>Bacteria</taxon>
        <taxon>Pseudomonadati</taxon>
        <taxon>Bacteroidota</taxon>
        <taxon>Flavobacteriia</taxon>
        <taxon>Flavobacteriales</taxon>
        <taxon>Flavobacteriaceae</taxon>
        <taxon>Aquimarina</taxon>
    </lineage>
</organism>
<comment type="caution">
    <text evidence="2">The sequence shown here is derived from an EMBL/GenBank/DDBJ whole genome shotgun (WGS) entry which is preliminary data.</text>
</comment>
<evidence type="ECO:0000256" key="1">
    <source>
        <dbReference type="SAM" id="MobiDB-lite"/>
    </source>
</evidence>
<dbReference type="Gene3D" id="3.90.930.1">
    <property type="match status" value="1"/>
</dbReference>
<dbReference type="Proteomes" id="UP001327027">
    <property type="component" value="Unassembled WGS sequence"/>
</dbReference>
<evidence type="ECO:0000313" key="3">
    <source>
        <dbReference type="Proteomes" id="UP001327027"/>
    </source>
</evidence>
<feature type="compositionally biased region" description="Basic residues" evidence="1">
    <location>
        <begin position="259"/>
        <end position="268"/>
    </location>
</feature>
<protein>
    <recommendedName>
        <fullName evidence="4">MORN repeat protein</fullName>
    </recommendedName>
</protein>
<keyword evidence="3" id="KW-1185">Reference proteome</keyword>
<dbReference type="InterPro" id="IPR011652">
    <property type="entry name" value="MORN_2"/>
</dbReference>
<gene>
    <name evidence="2" type="ORF">U6A24_11240</name>
</gene>
<dbReference type="PROSITE" id="PS51257">
    <property type="entry name" value="PROKAR_LIPOPROTEIN"/>
    <property type="match status" value="1"/>
</dbReference>
<evidence type="ECO:0008006" key="4">
    <source>
        <dbReference type="Google" id="ProtNLM"/>
    </source>
</evidence>
<feature type="region of interest" description="Disordered" evidence="1">
    <location>
        <begin position="207"/>
        <end position="268"/>
    </location>
</feature>
<sequence>MQKLSYIGVILLVFASCKTAIEPFNKKNISNREFKETFQITEHTPKAKSNVKYYWYKSRNVQATQSDYAGELLDGTYTKFYHSNQLAQKGNFNKGKKTGLWKTWYENGQLASAMKYKNGRLAGRSVSLDSTGNIVSVGRYASGKRSGRWIFPQQGDTIRYHKGEVKVVEEKDSLNPGFFRKLFKKKAKDSTNQKEKRNFFKRFVSKKEENPASKNVNKKTTRVSQKKNKKQTNTKKKKVQGKKKKVTEKKEPNFFQRLFGKKKKNNTT</sequence>
<dbReference type="SUPFAM" id="SSF82185">
    <property type="entry name" value="Histone H3 K4-specific methyltransferase SET7/9 N-terminal domain"/>
    <property type="match status" value="1"/>
</dbReference>
<name>A0ABU5ZVY7_9FLAO</name>